<protein>
    <submittedName>
        <fullName evidence="3">Uncharacterized protein</fullName>
    </submittedName>
</protein>
<evidence type="ECO:0000313" key="3">
    <source>
        <dbReference type="EMBL" id="WFC98224.1"/>
    </source>
</evidence>
<dbReference type="Proteomes" id="UP001219567">
    <property type="component" value="Chromosome 1"/>
</dbReference>
<keyword evidence="2" id="KW-0472">Membrane</keyword>
<dbReference type="AlphaFoldDB" id="A0AAJ5YPQ0"/>
<feature type="compositionally biased region" description="Basic residues" evidence="1">
    <location>
        <begin position="416"/>
        <end position="425"/>
    </location>
</feature>
<accession>A0AAJ5YPQ0</accession>
<feature type="region of interest" description="Disordered" evidence="1">
    <location>
        <begin position="128"/>
        <end position="199"/>
    </location>
</feature>
<name>A0AAJ5YPQ0_9BASI</name>
<keyword evidence="2" id="KW-0812">Transmembrane</keyword>
<feature type="compositionally biased region" description="Polar residues" evidence="1">
    <location>
        <begin position="1"/>
        <end position="19"/>
    </location>
</feature>
<gene>
    <name evidence="3" type="ORF">MYAM1_000949</name>
</gene>
<evidence type="ECO:0000256" key="2">
    <source>
        <dbReference type="SAM" id="Phobius"/>
    </source>
</evidence>
<organism evidence="3 4">
    <name type="scientific">Malassezia yamatoensis</name>
    <dbReference type="NCBI Taxonomy" id="253288"/>
    <lineage>
        <taxon>Eukaryota</taxon>
        <taxon>Fungi</taxon>
        <taxon>Dikarya</taxon>
        <taxon>Basidiomycota</taxon>
        <taxon>Ustilaginomycotina</taxon>
        <taxon>Malasseziomycetes</taxon>
        <taxon>Malasseziales</taxon>
        <taxon>Malasseziaceae</taxon>
        <taxon>Malassezia</taxon>
    </lineage>
</organism>
<feature type="compositionally biased region" description="Basic and acidic residues" evidence="1">
    <location>
        <begin position="400"/>
        <end position="415"/>
    </location>
</feature>
<feature type="compositionally biased region" description="Polar residues" evidence="1">
    <location>
        <begin position="136"/>
        <end position="150"/>
    </location>
</feature>
<reference evidence="3 4" key="1">
    <citation type="submission" date="2023-03" db="EMBL/GenBank/DDBJ databases">
        <title>Mating type loci evolution in Malassezia.</title>
        <authorList>
            <person name="Coelho M.A."/>
        </authorList>
    </citation>
    <scope>NUCLEOTIDE SEQUENCE [LARGE SCALE GENOMIC DNA]</scope>
    <source>
        <strain evidence="3 4">CBS 9725</strain>
    </source>
</reference>
<evidence type="ECO:0000256" key="1">
    <source>
        <dbReference type="SAM" id="MobiDB-lite"/>
    </source>
</evidence>
<keyword evidence="2" id="KW-1133">Transmembrane helix</keyword>
<feature type="compositionally biased region" description="Polar residues" evidence="1">
    <location>
        <begin position="497"/>
        <end position="515"/>
    </location>
</feature>
<evidence type="ECO:0000313" key="4">
    <source>
        <dbReference type="Proteomes" id="UP001219567"/>
    </source>
</evidence>
<feature type="compositionally biased region" description="Polar residues" evidence="1">
    <location>
        <begin position="181"/>
        <end position="193"/>
    </location>
</feature>
<dbReference type="EMBL" id="CP119943">
    <property type="protein sequence ID" value="WFC98224.1"/>
    <property type="molecule type" value="Genomic_DNA"/>
</dbReference>
<feature type="compositionally biased region" description="Low complexity" evidence="1">
    <location>
        <begin position="151"/>
        <end position="161"/>
    </location>
</feature>
<feature type="transmembrane region" description="Helical" evidence="2">
    <location>
        <begin position="634"/>
        <end position="653"/>
    </location>
</feature>
<feature type="compositionally biased region" description="Basic and acidic residues" evidence="1">
    <location>
        <begin position="452"/>
        <end position="461"/>
    </location>
</feature>
<sequence length="689" mass="74413">MTTLNYSMGKMSSQTAQDRSLSPPSPSLSPADSCAFSPPEVVTPHSLLFHHTKDGALIAATPTSSWSSSKCSFNANDELEIIHSSFDALQKKFGLSTGLVYGPTSPSFSQFLASPAAARDANQFTACQSRRRSKSDVIQPTKSWLTSQDIAAQPPSQAPTATEDKTADQTKVNAEEVGSTDLRSNPAQGNVSPSHKGPSDFSAYVSGIGTPIDPDLEFSTVAQLQTFRFHSRSRSVGPTDIRSERPSDPTGFNRPINPSLEQSSESRKRTQISSPRPPLLNVRDTALIPSLSALGPAICNPGYQLKPHPRANESVIPADENTPPASPRLCAQPPEPGVMEHSSIPSLRQNSSVDENGFRTVISKGARRRRRRDEQSSFRPPAEDPVPLSPDAIPEPVENLELRSSKDSNEEDARGRSRGRGRNGRSRPLQSIRALTTNNKKAPKFNPGVKDSGSREAKNTRTDGLSYAAAASSKPGHQEEDLSGSGIRGRRGAVKIVNSSNSDSRLASPSDQLTGNSETSNEDESSSHRPRLLSNSAHLLTLSLELAMIRNGKITAPLKPRWGKRRDDDFRPIAGFQSQMKMMLAQSCSARNDPSTYDPLRAIPRTRAYSTPEGEPKKTINEESFKTSDKANSSIGLVTGIMVASIMGGVFFFSDEMKSYLSGGLAAGDKSVVAQQKDGKMVSPFQKKD</sequence>
<feature type="region of interest" description="Disordered" evidence="1">
    <location>
        <begin position="230"/>
        <end position="282"/>
    </location>
</feature>
<proteinExistence type="predicted"/>
<feature type="compositionally biased region" description="Polar residues" evidence="1">
    <location>
        <begin position="343"/>
        <end position="354"/>
    </location>
</feature>
<keyword evidence="4" id="KW-1185">Reference proteome</keyword>
<feature type="region of interest" description="Disordered" evidence="1">
    <location>
        <begin position="1"/>
        <end position="36"/>
    </location>
</feature>
<feature type="region of interest" description="Disordered" evidence="1">
    <location>
        <begin position="298"/>
        <end position="532"/>
    </location>
</feature>